<name>D5BSS9_PUNMI</name>
<gene>
    <name evidence="11" type="ordered locus">SAR116_1083</name>
</gene>
<evidence type="ECO:0000256" key="9">
    <source>
        <dbReference type="ARBA" id="ARBA00023167"/>
    </source>
</evidence>
<comment type="subcellular location">
    <subcellularLocation>
        <location evidence="1">Cytoplasm</location>
    </subcellularLocation>
</comment>
<dbReference type="KEGG" id="apb:SAR116_1083"/>
<dbReference type="Gene3D" id="3.40.190.10">
    <property type="entry name" value="Periplasmic binding protein-like II"/>
    <property type="match status" value="1"/>
</dbReference>
<reference evidence="11 12" key="1">
    <citation type="journal article" date="2010" name="J. Bacteriol.">
        <title>Complete genome sequence of "Candidatus Puniceispirillum marinum" IMCC1322, a representative of the SAR116 clade in the Alphaproteobacteria.</title>
        <authorList>
            <person name="Oh H.M."/>
            <person name="Kwon K.K."/>
            <person name="Kang I."/>
            <person name="Kang S.G."/>
            <person name="Lee J.H."/>
            <person name="Kim S.J."/>
            <person name="Cho J.C."/>
        </authorList>
    </citation>
    <scope>NUCLEOTIDE SEQUENCE [LARGE SCALE GENOMIC DNA]</scope>
    <source>
        <strain evidence="11 12">IMCC1322</strain>
    </source>
</reference>
<organism evidence="11 12">
    <name type="scientific">Puniceispirillum marinum (strain IMCC1322)</name>
    <dbReference type="NCBI Taxonomy" id="488538"/>
    <lineage>
        <taxon>Bacteria</taxon>
        <taxon>Pseudomonadati</taxon>
        <taxon>Pseudomonadota</taxon>
        <taxon>Alphaproteobacteria</taxon>
        <taxon>Candidatus Puniceispirillales</taxon>
        <taxon>Candidatus Puniceispirillaceae</taxon>
        <taxon>Candidatus Puniceispirillum</taxon>
    </lineage>
</organism>
<dbReference type="Pfam" id="PF03466">
    <property type="entry name" value="LysR_substrate"/>
    <property type="match status" value="1"/>
</dbReference>
<keyword evidence="11" id="KW-0456">Lyase</keyword>
<keyword evidence="7" id="KW-0238">DNA-binding</keyword>
<dbReference type="SUPFAM" id="SSF53850">
    <property type="entry name" value="Periplasmic binding protein-like II"/>
    <property type="match status" value="1"/>
</dbReference>
<evidence type="ECO:0000313" key="11">
    <source>
        <dbReference type="EMBL" id="ADE39326.1"/>
    </source>
</evidence>
<evidence type="ECO:0000256" key="6">
    <source>
        <dbReference type="ARBA" id="ARBA00023015"/>
    </source>
</evidence>
<keyword evidence="5" id="KW-0028">Amino-acid biosynthesis</keyword>
<dbReference type="Pfam" id="PF00126">
    <property type="entry name" value="HTH_1"/>
    <property type="match status" value="1"/>
</dbReference>
<dbReference type="OrthoDB" id="155872at2"/>
<dbReference type="EMBL" id="CP001751">
    <property type="protein sequence ID" value="ADE39326.1"/>
    <property type="molecule type" value="Genomic_DNA"/>
</dbReference>
<proteinExistence type="inferred from homology"/>
<dbReference type="PANTHER" id="PTHR30419">
    <property type="entry name" value="HTH-TYPE TRANSCRIPTIONAL REGULATOR YBHD"/>
    <property type="match status" value="1"/>
</dbReference>
<dbReference type="AlphaFoldDB" id="D5BSS9"/>
<dbReference type="PROSITE" id="PS50931">
    <property type="entry name" value="HTH_LYSR"/>
    <property type="match status" value="1"/>
</dbReference>
<dbReference type="InterPro" id="IPR005119">
    <property type="entry name" value="LysR_subst-bd"/>
</dbReference>
<evidence type="ECO:0000256" key="4">
    <source>
        <dbReference type="ARBA" id="ARBA00022490"/>
    </source>
</evidence>
<dbReference type="GO" id="GO:0003677">
    <property type="term" value="F:DNA binding"/>
    <property type="evidence" value="ECO:0007669"/>
    <property type="project" value="UniProtKB-KW"/>
</dbReference>
<dbReference type="CDD" id="cd08441">
    <property type="entry name" value="PBP2_MetR"/>
    <property type="match status" value="1"/>
</dbReference>
<keyword evidence="8" id="KW-0804">Transcription</keyword>
<dbReference type="Proteomes" id="UP000007460">
    <property type="component" value="Chromosome"/>
</dbReference>
<accession>D5BSS9</accession>
<dbReference type="SUPFAM" id="SSF46785">
    <property type="entry name" value="Winged helix' DNA-binding domain"/>
    <property type="match status" value="1"/>
</dbReference>
<dbReference type="STRING" id="488538.SAR116_1083"/>
<keyword evidence="4" id="KW-0963">Cytoplasm</keyword>
<evidence type="ECO:0000256" key="3">
    <source>
        <dbReference type="ARBA" id="ARBA00019365"/>
    </source>
</evidence>
<evidence type="ECO:0000256" key="2">
    <source>
        <dbReference type="ARBA" id="ARBA00009437"/>
    </source>
</evidence>
<sequence>MNIELRHLRSIMAIHNTGSLQAAATQLHVTQSALSHQIKAIQDQVGVDLFIKNVKPMRLSPEGMRFLHAAEKILPEIEALKAKFTDMQDGKSGRLHIAIECHACFEWLFPVINIFREDFPDIDVDIRPGFAFRALPALHEGEIDVVISSDPETINNIEFLDLFSYAPTFIAAKSNPLAKKRYIEASDFADQVLISYPVERNKLDIFSQLLIPAKVEPKAIRQVELTAIILLLVDANKGVSVLPDWVIRSAEMSKGTVTKKITKQGLRRKLYAATRKSDLDKAFIQRFIELSRNGKAFIKPSQSGQSALIHAD</sequence>
<dbReference type="GO" id="GO:0003700">
    <property type="term" value="F:DNA-binding transcription factor activity"/>
    <property type="evidence" value="ECO:0007669"/>
    <property type="project" value="InterPro"/>
</dbReference>
<dbReference type="eggNOG" id="COG0583">
    <property type="taxonomic scope" value="Bacteria"/>
</dbReference>
<keyword evidence="6" id="KW-0805">Transcription regulation</keyword>
<evidence type="ECO:0000259" key="10">
    <source>
        <dbReference type="PROSITE" id="PS50931"/>
    </source>
</evidence>
<evidence type="ECO:0000256" key="5">
    <source>
        <dbReference type="ARBA" id="ARBA00022605"/>
    </source>
</evidence>
<evidence type="ECO:0000256" key="7">
    <source>
        <dbReference type="ARBA" id="ARBA00023125"/>
    </source>
</evidence>
<dbReference type="InterPro" id="IPR036388">
    <property type="entry name" value="WH-like_DNA-bd_sf"/>
</dbReference>
<keyword evidence="9" id="KW-0486">Methionine biosynthesis</keyword>
<dbReference type="GO" id="GO:0005829">
    <property type="term" value="C:cytosol"/>
    <property type="evidence" value="ECO:0007669"/>
    <property type="project" value="TreeGrafter"/>
</dbReference>
<dbReference type="Gene3D" id="1.10.10.10">
    <property type="entry name" value="Winged helix-like DNA-binding domain superfamily/Winged helix DNA-binding domain"/>
    <property type="match status" value="1"/>
</dbReference>
<dbReference type="GO" id="GO:0009086">
    <property type="term" value="P:methionine biosynthetic process"/>
    <property type="evidence" value="ECO:0007669"/>
    <property type="project" value="UniProtKB-KW"/>
</dbReference>
<dbReference type="InterPro" id="IPR050950">
    <property type="entry name" value="HTH-type_LysR_regulators"/>
</dbReference>
<dbReference type="PRINTS" id="PR00039">
    <property type="entry name" value="HTHLYSR"/>
</dbReference>
<evidence type="ECO:0000256" key="1">
    <source>
        <dbReference type="ARBA" id="ARBA00004496"/>
    </source>
</evidence>
<feature type="domain" description="HTH lysR-type" evidence="10">
    <location>
        <begin position="3"/>
        <end position="60"/>
    </location>
</feature>
<protein>
    <recommendedName>
        <fullName evidence="3">HTH-type transcriptional regulator MetR</fullName>
    </recommendedName>
</protein>
<evidence type="ECO:0000313" key="12">
    <source>
        <dbReference type="Proteomes" id="UP000007460"/>
    </source>
</evidence>
<dbReference type="HOGENOM" id="CLU_039613_6_0_5"/>
<evidence type="ECO:0000256" key="8">
    <source>
        <dbReference type="ARBA" id="ARBA00023163"/>
    </source>
</evidence>
<dbReference type="InterPro" id="IPR000847">
    <property type="entry name" value="LysR_HTH_N"/>
</dbReference>
<dbReference type="RefSeq" id="WP_013045955.1">
    <property type="nucleotide sequence ID" value="NC_014010.1"/>
</dbReference>
<comment type="similarity">
    <text evidence="2">Belongs to the LysR transcriptional regulatory family.</text>
</comment>
<dbReference type="GO" id="GO:0016829">
    <property type="term" value="F:lyase activity"/>
    <property type="evidence" value="ECO:0007669"/>
    <property type="project" value="UniProtKB-KW"/>
</dbReference>
<dbReference type="InterPro" id="IPR036390">
    <property type="entry name" value="WH_DNA-bd_sf"/>
</dbReference>
<dbReference type="InterPro" id="IPR037406">
    <property type="entry name" value="MetR_PBP2"/>
</dbReference>
<keyword evidence="12" id="KW-1185">Reference proteome</keyword>